<keyword evidence="16" id="KW-1185">Reference proteome</keyword>
<dbReference type="Pfam" id="PF02880">
    <property type="entry name" value="PGM_PMM_III"/>
    <property type="match status" value="1"/>
</dbReference>
<dbReference type="GO" id="GO:0004614">
    <property type="term" value="F:phosphoglucomutase activity"/>
    <property type="evidence" value="ECO:0007669"/>
    <property type="project" value="UniProtKB-EC"/>
</dbReference>
<dbReference type="InterPro" id="IPR016055">
    <property type="entry name" value="A-D-PHexomutase_a/b/a-I/II/III"/>
</dbReference>
<dbReference type="PROSITE" id="PS00710">
    <property type="entry name" value="PGM_PMM"/>
    <property type="match status" value="1"/>
</dbReference>
<feature type="domain" description="Alpha-D-phosphohexomutase C-terminal" evidence="11">
    <location>
        <begin position="517"/>
        <end position="572"/>
    </location>
</feature>
<dbReference type="Pfam" id="PF02879">
    <property type="entry name" value="PGM_PMM_II"/>
    <property type="match status" value="1"/>
</dbReference>
<evidence type="ECO:0000313" key="16">
    <source>
        <dbReference type="Proteomes" id="UP001235840"/>
    </source>
</evidence>
<dbReference type="InterPro" id="IPR005843">
    <property type="entry name" value="A-D-PHexomutase_C"/>
</dbReference>
<organism evidence="15 16">
    <name type="scientific">Caldalkalibacillus horti</name>
    <dbReference type="NCBI Taxonomy" id="77523"/>
    <lineage>
        <taxon>Bacteria</taxon>
        <taxon>Bacillati</taxon>
        <taxon>Bacillota</taxon>
        <taxon>Bacilli</taxon>
        <taxon>Bacillales</taxon>
        <taxon>Bacillaceae</taxon>
        <taxon>Caldalkalibacillus</taxon>
    </lineage>
</organism>
<dbReference type="RefSeq" id="WP_307396820.1">
    <property type="nucleotide sequence ID" value="NZ_BAAADK010000006.1"/>
</dbReference>
<evidence type="ECO:0000259" key="14">
    <source>
        <dbReference type="Pfam" id="PF02880"/>
    </source>
</evidence>
<dbReference type="Pfam" id="PF00408">
    <property type="entry name" value="PGM_PMM_IV"/>
    <property type="match status" value="1"/>
</dbReference>
<dbReference type="Proteomes" id="UP001235840">
    <property type="component" value="Unassembled WGS sequence"/>
</dbReference>
<dbReference type="CDD" id="cd05799">
    <property type="entry name" value="PGM2"/>
    <property type="match status" value="1"/>
</dbReference>
<accession>A0ABT9W377</accession>
<comment type="cofactor">
    <cofactor evidence="2">
        <name>Mg(2+)</name>
        <dbReference type="ChEBI" id="CHEBI:18420"/>
    </cofactor>
</comment>
<gene>
    <name evidence="15" type="ORF">J2S11_003623</name>
</gene>
<name>A0ABT9W377_9BACI</name>
<evidence type="ECO:0000259" key="12">
    <source>
        <dbReference type="Pfam" id="PF02878"/>
    </source>
</evidence>
<dbReference type="PANTHER" id="PTHR45745:SF1">
    <property type="entry name" value="PHOSPHOGLUCOMUTASE 2B-RELATED"/>
    <property type="match status" value="1"/>
</dbReference>
<dbReference type="Gene3D" id="3.40.120.10">
    <property type="entry name" value="Alpha-D-Glucose-1,6-Bisphosphate, subunit A, domain 3"/>
    <property type="match status" value="3"/>
</dbReference>
<dbReference type="InterPro" id="IPR005845">
    <property type="entry name" value="A-D-PHexomutase_a/b/a-II"/>
</dbReference>
<feature type="domain" description="Alpha-D-phosphohexomutase alpha/beta/alpha" evidence="13">
    <location>
        <begin position="217"/>
        <end position="326"/>
    </location>
</feature>
<evidence type="ECO:0000256" key="3">
    <source>
        <dbReference type="ARBA" id="ARBA00010231"/>
    </source>
</evidence>
<keyword evidence="5" id="KW-0119">Carbohydrate metabolism</keyword>
<keyword evidence="5" id="KW-0313">Glucose metabolism</keyword>
<evidence type="ECO:0000256" key="5">
    <source>
        <dbReference type="ARBA" id="ARBA00022526"/>
    </source>
</evidence>
<dbReference type="EC" id="5.4.2.2" evidence="4"/>
<protein>
    <recommendedName>
        <fullName evidence="4">phosphoglucomutase (alpha-D-glucose-1,6-bisphosphate-dependent)</fullName>
        <ecNumber evidence="4">5.4.2.2</ecNumber>
    </recommendedName>
</protein>
<evidence type="ECO:0000256" key="8">
    <source>
        <dbReference type="ARBA" id="ARBA00022842"/>
    </source>
</evidence>
<evidence type="ECO:0000259" key="13">
    <source>
        <dbReference type="Pfam" id="PF02879"/>
    </source>
</evidence>
<dbReference type="InterPro" id="IPR036900">
    <property type="entry name" value="A-D-PHexomutase_C_sf"/>
</dbReference>
<dbReference type="PANTHER" id="PTHR45745">
    <property type="entry name" value="PHOSPHOMANNOMUTASE 45A"/>
    <property type="match status" value="1"/>
</dbReference>
<comment type="caution">
    <text evidence="15">The sequence shown here is derived from an EMBL/GenBank/DDBJ whole genome shotgun (WGS) entry which is preliminary data.</text>
</comment>
<comment type="catalytic activity">
    <reaction evidence="1">
        <text>alpha-D-glucose 1-phosphate = alpha-D-glucose 6-phosphate</text>
        <dbReference type="Rhea" id="RHEA:23536"/>
        <dbReference type="ChEBI" id="CHEBI:58225"/>
        <dbReference type="ChEBI" id="CHEBI:58601"/>
        <dbReference type="EC" id="5.4.2.2"/>
    </reaction>
</comment>
<comment type="similarity">
    <text evidence="3 10">Belongs to the phosphohexose mutase family.</text>
</comment>
<dbReference type="EMBL" id="JAUSTY010000019">
    <property type="protein sequence ID" value="MDQ0167696.1"/>
    <property type="molecule type" value="Genomic_DNA"/>
</dbReference>
<evidence type="ECO:0000256" key="7">
    <source>
        <dbReference type="ARBA" id="ARBA00022723"/>
    </source>
</evidence>
<keyword evidence="6" id="KW-0597">Phosphoprotein</keyword>
<dbReference type="Gene3D" id="3.30.310.50">
    <property type="entry name" value="Alpha-D-phosphohexomutase, C-terminal domain"/>
    <property type="match status" value="1"/>
</dbReference>
<proteinExistence type="inferred from homology"/>
<evidence type="ECO:0000259" key="11">
    <source>
        <dbReference type="Pfam" id="PF00408"/>
    </source>
</evidence>
<dbReference type="Pfam" id="PF02878">
    <property type="entry name" value="PGM_PMM_I"/>
    <property type="match status" value="1"/>
</dbReference>
<evidence type="ECO:0000256" key="6">
    <source>
        <dbReference type="ARBA" id="ARBA00022553"/>
    </source>
</evidence>
<dbReference type="InterPro" id="IPR016066">
    <property type="entry name" value="A-D-PHexomutase_CS"/>
</dbReference>
<keyword evidence="8 10" id="KW-0460">Magnesium</keyword>
<evidence type="ECO:0000256" key="1">
    <source>
        <dbReference type="ARBA" id="ARBA00000443"/>
    </source>
</evidence>
<evidence type="ECO:0000256" key="9">
    <source>
        <dbReference type="ARBA" id="ARBA00023235"/>
    </source>
</evidence>
<reference evidence="15 16" key="1">
    <citation type="submission" date="2023-07" db="EMBL/GenBank/DDBJ databases">
        <title>Genomic Encyclopedia of Type Strains, Phase IV (KMG-IV): sequencing the most valuable type-strain genomes for metagenomic binning, comparative biology and taxonomic classification.</title>
        <authorList>
            <person name="Goeker M."/>
        </authorList>
    </citation>
    <scope>NUCLEOTIDE SEQUENCE [LARGE SCALE GENOMIC DNA]</scope>
    <source>
        <strain evidence="15 16">DSM 12751</strain>
    </source>
</reference>
<dbReference type="SUPFAM" id="SSF53738">
    <property type="entry name" value="Phosphoglucomutase, first 3 domains"/>
    <property type="match status" value="3"/>
</dbReference>
<evidence type="ECO:0000256" key="4">
    <source>
        <dbReference type="ARBA" id="ARBA00012728"/>
    </source>
</evidence>
<sequence>MSKKMETYSYEQRYQQWASFEGLTKEMKMELESIQNDSKELEERFYTDLAFGTGGLRGILGAGTNRMNTYTVRKASLGLGHYLKKTYVDQDIHVVIAYDCRHQSVEFAEQAALTLNGLGIHAHVFPELRPTPQLSYTVRQLSAQAGIVITASHNPPEYNGYKVYGADGAQMNLETADQVIQLINKIENELTIDVMDKETAIQKGLLHTINDQLDQAYIDYVASLTLQPDVIKQAADDFHIVFTPLHGTALGPTTKVLKQVGFKHVHVVEEQANPDPNFSTVKSPNPEEHEAFEIALQYADQTGANLIMGTDPDADRMGVVVPDHTGTYQVLSGNQTGALILHYLLEQKQKDGSLTAEHMICKTIVTSELGRVLGQAFGVETLDTLTGFKFIGEKIREFEQTGDQQFLFGYEESYGYLIGAEARDKDAIQAVLLVAEMGAYYHRQGMTLLDALHQIYTKYGFFKEKLVSVTMQGLEGVAKIKETMQRLREQPPQNVSAVPVKWIEDYSTGTRFTPSGREVEKLQLPASNVVKYFLEDGSWICVRPSGTEPKLKLYIGVEGGTEEEAQQKVEIYSKDFQQNWL</sequence>
<keyword evidence="7 10" id="KW-0479">Metal-binding</keyword>
<feature type="domain" description="Alpha-D-phosphohexomutase alpha/beta/alpha" evidence="14">
    <location>
        <begin position="333"/>
        <end position="459"/>
    </location>
</feature>
<dbReference type="SUPFAM" id="SSF55957">
    <property type="entry name" value="Phosphoglucomutase, C-terminal domain"/>
    <property type="match status" value="1"/>
</dbReference>
<feature type="domain" description="Alpha-D-phosphohexomutase alpha/beta/alpha" evidence="12">
    <location>
        <begin position="50"/>
        <end position="188"/>
    </location>
</feature>
<dbReference type="InterPro" id="IPR005846">
    <property type="entry name" value="A-D-PHexomutase_a/b/a-III"/>
</dbReference>
<evidence type="ECO:0000256" key="2">
    <source>
        <dbReference type="ARBA" id="ARBA00001946"/>
    </source>
</evidence>
<evidence type="ECO:0000256" key="10">
    <source>
        <dbReference type="RuleBase" id="RU004326"/>
    </source>
</evidence>
<keyword evidence="9 15" id="KW-0413">Isomerase</keyword>
<evidence type="ECO:0000313" key="15">
    <source>
        <dbReference type="EMBL" id="MDQ0167696.1"/>
    </source>
</evidence>
<dbReference type="InterPro" id="IPR005844">
    <property type="entry name" value="A-D-PHexomutase_a/b/a-I"/>
</dbReference>